<feature type="region of interest" description="Disordered" evidence="2">
    <location>
        <begin position="560"/>
        <end position="595"/>
    </location>
</feature>
<feature type="compositionally biased region" description="Low complexity" evidence="2">
    <location>
        <begin position="208"/>
        <end position="218"/>
    </location>
</feature>
<accession>A0A066XAJ1</accession>
<keyword evidence="1" id="KW-0175">Coiled coil</keyword>
<dbReference type="eggNOG" id="ENOG502SMBT">
    <property type="taxonomic scope" value="Eukaryota"/>
</dbReference>
<evidence type="ECO:0000256" key="1">
    <source>
        <dbReference type="SAM" id="Coils"/>
    </source>
</evidence>
<reference evidence="6" key="1">
    <citation type="journal article" date="2014" name="Genome Announc.">
        <title>Draft genome sequence of Colletotrichum sublineola, a destructive pathogen of cultivated sorghum.</title>
        <authorList>
            <person name="Baroncelli R."/>
            <person name="Sanz-Martin J.M."/>
            <person name="Rech G.E."/>
            <person name="Sukno S.A."/>
            <person name="Thon M.R."/>
        </authorList>
    </citation>
    <scope>NUCLEOTIDE SEQUENCE [LARGE SCALE GENOMIC DNA]</scope>
    <source>
        <strain evidence="6">TX430BB</strain>
    </source>
</reference>
<keyword evidence="3" id="KW-1133">Transmembrane helix</keyword>
<dbReference type="OMA" id="PFHEPHR"/>
<sequence length="595" mass="63238">MRGLAQALLLAPALVGAAPSKVAVKEVQTASPSTFVTFDIPPGFNEDQPTPYVNDSPLSLGGHTLGRGTFAGDHDGTTFIASWSATCAGDEQILRFAIESLAGRTLASDLAFVARFRQTAPAAIFEVAGNVRLSDQRPPAPPPKPLPEYAIRAKENHLAQEHGILLPSQCRAFRDCDSLSCLIETFVRRVRAAFRGKGKGRGRHHHAPPASCPSFPFPGHGKGNHTLPTPSPPPPPGSCHCLPPPPPPEGHHEGPPPPPFREPHHGPPGHHEGPSPPPFHEPGHGPPRDHGPPPPPEGPPPPPFHEPHHGPPGHHEGPPPPPFHEPHRGPPGHHGPPPPPPPHPFDWLFHGPPPPGFHGYDHDQGLPLPVKIATATVLLVGALALACAAVSRFSSRRASRRARYRRDEEALKASLADFWSHVSATANAAAHRRGGGLSDVDDEEKRAFLSGVDDAGTSPRSSISSDEGSDFDTVEGMTSEITQFRNAATLVTEMVAAEERRQRMREQQQQQQQHPVCCHPRRDGPGAVAGPPPIPTAAFVEYMGDDGLPAYDEHAPSVVVSDGFSSYSPGSSEYVSGASSDTASSIDSVLGDTKN</sequence>
<feature type="region of interest" description="Disordered" evidence="2">
    <location>
        <begin position="449"/>
        <end position="471"/>
    </location>
</feature>
<feature type="compositionally biased region" description="Pro residues" evidence="2">
    <location>
        <begin position="292"/>
        <end position="304"/>
    </location>
</feature>
<evidence type="ECO:0000313" key="5">
    <source>
        <dbReference type="EMBL" id="KDN62756.1"/>
    </source>
</evidence>
<feature type="compositionally biased region" description="Polar residues" evidence="2">
    <location>
        <begin position="578"/>
        <end position="587"/>
    </location>
</feature>
<organism evidence="5 6">
    <name type="scientific">Colletotrichum sublineola</name>
    <name type="common">Sorghum anthracnose fungus</name>
    <dbReference type="NCBI Taxonomy" id="1173701"/>
    <lineage>
        <taxon>Eukaryota</taxon>
        <taxon>Fungi</taxon>
        <taxon>Dikarya</taxon>
        <taxon>Ascomycota</taxon>
        <taxon>Pezizomycotina</taxon>
        <taxon>Sordariomycetes</taxon>
        <taxon>Hypocreomycetidae</taxon>
        <taxon>Glomerellales</taxon>
        <taxon>Glomerellaceae</taxon>
        <taxon>Colletotrichum</taxon>
        <taxon>Colletotrichum graminicola species complex</taxon>
    </lineage>
</organism>
<feature type="compositionally biased region" description="Basic residues" evidence="2">
    <location>
        <begin position="197"/>
        <end position="207"/>
    </location>
</feature>
<feature type="compositionally biased region" description="Pro residues" evidence="2">
    <location>
        <begin position="229"/>
        <end position="248"/>
    </location>
</feature>
<keyword evidence="6" id="KW-1185">Reference proteome</keyword>
<dbReference type="STRING" id="1173701.A0A066XAJ1"/>
<dbReference type="AlphaFoldDB" id="A0A066XAJ1"/>
<dbReference type="HOGENOM" id="CLU_032399_0_0_1"/>
<keyword evidence="4" id="KW-0732">Signal</keyword>
<feature type="signal peptide" evidence="4">
    <location>
        <begin position="1"/>
        <end position="17"/>
    </location>
</feature>
<evidence type="ECO:0000313" key="6">
    <source>
        <dbReference type="Proteomes" id="UP000027238"/>
    </source>
</evidence>
<feature type="compositionally biased region" description="Basic and acidic residues" evidence="2">
    <location>
        <begin position="281"/>
        <end position="291"/>
    </location>
</feature>
<feature type="compositionally biased region" description="Basic and acidic residues" evidence="2">
    <location>
        <begin position="261"/>
        <end position="273"/>
    </location>
</feature>
<feature type="compositionally biased region" description="Basic and acidic residues" evidence="2">
    <location>
        <begin position="305"/>
        <end position="317"/>
    </location>
</feature>
<dbReference type="OrthoDB" id="4225201at2759"/>
<feature type="coiled-coil region" evidence="1">
    <location>
        <begin position="487"/>
        <end position="514"/>
    </location>
</feature>
<dbReference type="EMBL" id="JMSE01001301">
    <property type="protein sequence ID" value="KDN62756.1"/>
    <property type="molecule type" value="Genomic_DNA"/>
</dbReference>
<comment type="caution">
    <text evidence="5">The sequence shown here is derived from an EMBL/GenBank/DDBJ whole genome shotgun (WGS) entry which is preliminary data.</text>
</comment>
<feature type="region of interest" description="Disordered" evidence="2">
    <location>
        <begin position="197"/>
        <end position="350"/>
    </location>
</feature>
<proteinExistence type="predicted"/>
<evidence type="ECO:0000256" key="3">
    <source>
        <dbReference type="SAM" id="Phobius"/>
    </source>
</evidence>
<gene>
    <name evidence="5" type="ORF">CSUB01_05660</name>
</gene>
<evidence type="ECO:0000256" key="2">
    <source>
        <dbReference type="SAM" id="MobiDB-lite"/>
    </source>
</evidence>
<protein>
    <submittedName>
        <fullName evidence="5">Uncharacterized protein</fullName>
    </submittedName>
</protein>
<keyword evidence="3" id="KW-0472">Membrane</keyword>
<name>A0A066XAJ1_COLSU</name>
<keyword evidence="3" id="KW-0812">Transmembrane</keyword>
<evidence type="ECO:0000256" key="4">
    <source>
        <dbReference type="SAM" id="SignalP"/>
    </source>
</evidence>
<dbReference type="Proteomes" id="UP000027238">
    <property type="component" value="Unassembled WGS sequence"/>
</dbReference>
<feature type="compositionally biased region" description="Low complexity" evidence="2">
    <location>
        <begin position="561"/>
        <end position="577"/>
    </location>
</feature>
<feature type="chain" id="PRO_5001629971" evidence="4">
    <location>
        <begin position="18"/>
        <end position="595"/>
    </location>
</feature>
<feature type="compositionally biased region" description="Pro residues" evidence="2">
    <location>
        <begin position="333"/>
        <end position="344"/>
    </location>
</feature>
<feature type="transmembrane region" description="Helical" evidence="3">
    <location>
        <begin position="372"/>
        <end position="393"/>
    </location>
</feature>